<name>A0AA97BLX1_9CYAN</name>
<dbReference type="KEGG" id="tog:HNI00_11245"/>
<dbReference type="RefSeq" id="WP_316793327.1">
    <property type="nucleotide sequence ID" value="NZ_CP053540.1"/>
</dbReference>
<gene>
    <name evidence="1" type="ORF">HNI00_11245</name>
</gene>
<protein>
    <submittedName>
        <fullName evidence="1">Uncharacterized protein</fullName>
    </submittedName>
</protein>
<evidence type="ECO:0000313" key="1">
    <source>
        <dbReference type="EMBL" id="WOB43662.1"/>
    </source>
</evidence>
<accession>A0AA97BLX1</accession>
<dbReference type="AlphaFoldDB" id="A0AA97BLX1"/>
<reference evidence="1" key="1">
    <citation type="submission" date="2020-05" db="EMBL/GenBank/DDBJ databases">
        <authorList>
            <person name="Zhu T."/>
            <person name="Keshari N."/>
            <person name="Lu X."/>
        </authorList>
    </citation>
    <scope>NUCLEOTIDE SEQUENCE</scope>
    <source>
        <strain evidence="1">NK1-22</strain>
    </source>
</reference>
<sequence length="115" mass="13316">MHAKHYIYGRTYGRIYGRTLNASARFQGFELVTQCRKFKAVKVYLLKQKLSVLMLTFNPAFSVFQVFQQRQCIEAREASFSNQRQLIGLAQIKFPKSAKGFPKAGRQQILRTGYT</sequence>
<dbReference type="EMBL" id="CP053540">
    <property type="protein sequence ID" value="WOB43662.1"/>
    <property type="molecule type" value="Genomic_DNA"/>
</dbReference>
<proteinExistence type="predicted"/>
<organism evidence="1">
    <name type="scientific">Thermoleptolyngbya oregonensis NK1-22</name>
    <dbReference type="NCBI Taxonomy" id="2547457"/>
    <lineage>
        <taxon>Bacteria</taxon>
        <taxon>Bacillati</taxon>
        <taxon>Cyanobacteriota</taxon>
        <taxon>Cyanophyceae</taxon>
        <taxon>Oculatellales</taxon>
        <taxon>Oculatellaceae</taxon>
        <taxon>Thermoleptolyngbya</taxon>
    </lineage>
</organism>